<feature type="coiled-coil region" evidence="1">
    <location>
        <begin position="3"/>
        <end position="37"/>
    </location>
</feature>
<evidence type="ECO:0000256" key="1">
    <source>
        <dbReference type="SAM" id="Coils"/>
    </source>
</evidence>
<keyword evidence="1" id="KW-0175">Coiled coil</keyword>
<gene>
    <name evidence="2" type="ORF">SAMEA4504048_01012</name>
</gene>
<protein>
    <submittedName>
        <fullName evidence="2">Phage protein</fullName>
    </submittedName>
</protein>
<dbReference type="RefSeq" id="WP_170237059.1">
    <property type="nucleotide sequence ID" value="NZ_LT906454.1"/>
</dbReference>
<evidence type="ECO:0000313" key="2">
    <source>
        <dbReference type="EMBL" id="SNV39653.1"/>
    </source>
</evidence>
<proteinExistence type="predicted"/>
<evidence type="ECO:0000313" key="3">
    <source>
        <dbReference type="Proteomes" id="UP000215144"/>
    </source>
</evidence>
<dbReference type="AlphaFoldDB" id="A0A239X0D6"/>
<dbReference type="EMBL" id="LT906454">
    <property type="protein sequence ID" value="SNV39653.1"/>
    <property type="molecule type" value="Genomic_DNA"/>
</dbReference>
<name>A0A239X0D6_STRAI</name>
<sequence>MNIQELLNENNFLRDENQRLNREFDELYDKAERYDLLIKWGLVTKTTLDKLDEAVGL</sequence>
<dbReference type="Proteomes" id="UP000215144">
    <property type="component" value="Chromosome 1"/>
</dbReference>
<reference evidence="2 3" key="1">
    <citation type="submission" date="2017-06" db="EMBL/GenBank/DDBJ databases">
        <authorList>
            <consortium name="Pathogen Informatics"/>
        </authorList>
    </citation>
    <scope>NUCLEOTIDE SEQUENCE [LARGE SCALE GENOMIC DNA]</scope>
    <source>
        <strain evidence="2 3">NCTC11291</strain>
    </source>
</reference>
<dbReference type="KEGG" id="saco:SAME_01012"/>
<organism evidence="2 3">
    <name type="scientific">Streptococcus acidominimus</name>
    <dbReference type="NCBI Taxonomy" id="1326"/>
    <lineage>
        <taxon>Bacteria</taxon>
        <taxon>Bacillati</taxon>
        <taxon>Bacillota</taxon>
        <taxon>Bacilli</taxon>
        <taxon>Lactobacillales</taxon>
        <taxon>Streptococcaceae</taxon>
        <taxon>Streptococcus</taxon>
    </lineage>
</organism>
<accession>A0A239X0D6</accession>